<evidence type="ECO:0000256" key="1">
    <source>
        <dbReference type="SAM" id="Phobius"/>
    </source>
</evidence>
<keyword evidence="1" id="KW-0472">Membrane</keyword>
<dbReference type="EMBL" id="QPIJ01000001">
    <property type="protein sequence ID" value="RCV93873.1"/>
    <property type="molecule type" value="Genomic_DNA"/>
</dbReference>
<sequence length="223" mass="23691">MKLKSMFQTPALLSKRAKRDLHKARKARKQQGFTLIELIIVIGVIGAILAIIAPSMTSPQDSTESTQIERIMNNVRGDVGVIAASCGLRTNTVNQMSAAGAPGELEDLIFRGVGVHADFTSCYESSGHRPNYSGLNSTNMLGAYTVAFEDGAEAPLAAGSQVEFVTFADLPETVASRLVARYTDEDLGTVLGYAANGVYNSASSPLIVSGTVGADDWTAKFRL</sequence>
<evidence type="ECO:0000313" key="3">
    <source>
        <dbReference type="Proteomes" id="UP000253204"/>
    </source>
</evidence>
<dbReference type="Pfam" id="PF07963">
    <property type="entry name" value="N_methyl"/>
    <property type="match status" value="1"/>
</dbReference>
<name>A0A368UDK2_9GAMM</name>
<proteinExistence type="predicted"/>
<dbReference type="InterPro" id="IPR045584">
    <property type="entry name" value="Pilin-like"/>
</dbReference>
<dbReference type="SUPFAM" id="SSF54523">
    <property type="entry name" value="Pili subunits"/>
    <property type="match status" value="1"/>
</dbReference>
<protein>
    <submittedName>
        <fullName evidence="2">Prepilin-type N-terminal cleavage/methylation domain-containing protein</fullName>
    </submittedName>
</protein>
<accession>A0A368UDK2</accession>
<keyword evidence="3" id="KW-1185">Reference proteome</keyword>
<dbReference type="Gene3D" id="3.30.700.10">
    <property type="entry name" value="Glycoprotein, Type 4 Pilin"/>
    <property type="match status" value="1"/>
</dbReference>
<reference evidence="2 3" key="1">
    <citation type="submission" date="2018-07" db="EMBL/GenBank/DDBJ databases">
        <title>Halomonas rutogse sp. nov., isolated from Lake TangqianCo on Tibetan Plateau.</title>
        <authorList>
            <person name="Lu H."/>
            <person name="Xing P."/>
            <person name="Wu Q."/>
        </authorList>
    </citation>
    <scope>NUCLEOTIDE SEQUENCE [LARGE SCALE GENOMIC DNA]</scope>
    <source>
        <strain evidence="2 3">TQ8S</strain>
    </source>
</reference>
<feature type="transmembrane region" description="Helical" evidence="1">
    <location>
        <begin position="33"/>
        <end position="53"/>
    </location>
</feature>
<dbReference type="PROSITE" id="PS00409">
    <property type="entry name" value="PROKAR_NTER_METHYL"/>
    <property type="match status" value="1"/>
</dbReference>
<dbReference type="NCBIfam" id="TIGR02532">
    <property type="entry name" value="IV_pilin_GFxxxE"/>
    <property type="match status" value="1"/>
</dbReference>
<keyword evidence="1" id="KW-0812">Transmembrane</keyword>
<keyword evidence="1" id="KW-1133">Transmembrane helix</keyword>
<dbReference type="AlphaFoldDB" id="A0A368UDK2"/>
<comment type="caution">
    <text evidence="2">The sequence shown here is derived from an EMBL/GenBank/DDBJ whole genome shotgun (WGS) entry which is preliminary data.</text>
</comment>
<organism evidence="2 3">
    <name type="scientific">Vreelandella rituensis</name>
    <dbReference type="NCBI Taxonomy" id="2282306"/>
    <lineage>
        <taxon>Bacteria</taxon>
        <taxon>Pseudomonadati</taxon>
        <taxon>Pseudomonadota</taxon>
        <taxon>Gammaproteobacteria</taxon>
        <taxon>Oceanospirillales</taxon>
        <taxon>Halomonadaceae</taxon>
        <taxon>Vreelandella</taxon>
    </lineage>
</organism>
<dbReference type="InterPro" id="IPR012902">
    <property type="entry name" value="N_methyl_site"/>
</dbReference>
<evidence type="ECO:0000313" key="2">
    <source>
        <dbReference type="EMBL" id="RCV93873.1"/>
    </source>
</evidence>
<dbReference type="Proteomes" id="UP000253204">
    <property type="component" value="Unassembled WGS sequence"/>
</dbReference>
<gene>
    <name evidence="2" type="ORF">DU506_01565</name>
</gene>
<dbReference type="RefSeq" id="WP_114485201.1">
    <property type="nucleotide sequence ID" value="NZ_CBCSHM010000001.1"/>
</dbReference>